<dbReference type="Proteomes" id="UP000070188">
    <property type="component" value="Unassembled WGS sequence"/>
</dbReference>
<evidence type="ECO:0000313" key="2">
    <source>
        <dbReference type="Proteomes" id="UP000070188"/>
    </source>
</evidence>
<dbReference type="PATRIC" id="fig|1469144.10.peg.3898"/>
<comment type="caution">
    <text evidence="1">The sequence shown here is derived from an EMBL/GenBank/DDBJ whole genome shotgun (WGS) entry which is preliminary data.</text>
</comment>
<dbReference type="OrthoDB" id="3213425at2"/>
<dbReference type="Gene3D" id="1.10.260.40">
    <property type="entry name" value="lambda repressor-like DNA-binding domains"/>
    <property type="match status" value="1"/>
</dbReference>
<reference evidence="2" key="1">
    <citation type="submission" date="2015-04" db="EMBL/GenBank/DDBJ databases">
        <title>Physiological reanalysis, assessment of diazotrophy, and genome sequences of multiple isolates of Streptomyces thermoautotrophicus.</title>
        <authorList>
            <person name="MacKellar D.C."/>
            <person name="Lieber L."/>
            <person name="Norman J."/>
            <person name="Bolger A."/>
            <person name="Tobin C."/>
            <person name="Murray J.W."/>
            <person name="Chang R."/>
            <person name="Ford T."/>
            <person name="Nguyen P.Q."/>
            <person name="Woodward J."/>
            <person name="Permingeat H."/>
            <person name="Joshi N.S."/>
            <person name="Silver P.A."/>
            <person name="Usadel B."/>
            <person name="Rutherford A.W."/>
            <person name="Friesen M."/>
            <person name="Prell J."/>
        </authorList>
    </citation>
    <scope>NUCLEOTIDE SEQUENCE [LARGE SCALE GENOMIC DNA]</scope>
    <source>
        <strain evidence="2">H1</strain>
    </source>
</reference>
<dbReference type="STRING" id="1469144.LI90_3635"/>
<sequence>MTQGDVRKPNTVLRNYRRGLHLTQAEFADRVRDKAAELGINLACDEKRIGRWERGEVTWPSPVYRRVLIALTGKQPHELGFVPPPDLSADTGPAGSPASEFSLYREYLDDIDAPAHPQIGSLDLDLSLGPTGSLVLVVDPRRHTLLDRREMMFGSAAVLLVPGSAGIEKVFGGTHTDWRPARVTAAHVTALRDAEGFFRTLDSSLGGGYARPLLTQFLRDRVAPLLRSDLGDDVRAPVLAGAAALVHRAGWMAYDMGQHEVAYRNYQKAYQLARAAGDEVRSAVILNSQAHGAITQRNGERVVELTSQALQHAQLAAVYARQARGYALLGQRKECLEALRRAEELLPDSDLIDESGLAAEKAYCLNDLGETAEALRQATRSIEMSRPGATRSAALKKITVAGIHAERGDLEHACELGSQAVTMLQGVSSQRAVGQVRAFAKRLDRSDAACVRTFREQARELFSA</sequence>
<dbReference type="SUPFAM" id="SSF48452">
    <property type="entry name" value="TPR-like"/>
    <property type="match status" value="1"/>
</dbReference>
<protein>
    <submittedName>
        <fullName evidence="1">Regulatory protein</fullName>
    </submittedName>
</protein>
<dbReference type="InterPro" id="IPR010982">
    <property type="entry name" value="Lambda_DNA-bd_dom_sf"/>
</dbReference>
<dbReference type="AlphaFoldDB" id="A0A132MZ16"/>
<dbReference type="RefSeq" id="WP_066889701.1">
    <property type="nucleotide sequence ID" value="NZ_JYIJ01000017.1"/>
</dbReference>
<dbReference type="GO" id="GO:0003677">
    <property type="term" value="F:DNA binding"/>
    <property type="evidence" value="ECO:0007669"/>
    <property type="project" value="InterPro"/>
</dbReference>
<dbReference type="InterPro" id="IPR011990">
    <property type="entry name" value="TPR-like_helical_dom_sf"/>
</dbReference>
<dbReference type="Gene3D" id="1.25.40.10">
    <property type="entry name" value="Tetratricopeptide repeat domain"/>
    <property type="match status" value="1"/>
</dbReference>
<dbReference type="EMBL" id="LAXD01000001">
    <property type="protein sequence ID" value="KWX02592.1"/>
    <property type="molecule type" value="Genomic_DNA"/>
</dbReference>
<accession>A0A132MZ16</accession>
<organism evidence="1 2">
    <name type="scientific">Carbonactinospora thermoautotrophica</name>
    <dbReference type="NCBI Taxonomy" id="1469144"/>
    <lineage>
        <taxon>Bacteria</taxon>
        <taxon>Bacillati</taxon>
        <taxon>Actinomycetota</taxon>
        <taxon>Actinomycetes</taxon>
        <taxon>Kitasatosporales</taxon>
        <taxon>Carbonactinosporaceae</taxon>
        <taxon>Carbonactinospora</taxon>
    </lineage>
</organism>
<proteinExistence type="predicted"/>
<keyword evidence="2" id="KW-1185">Reference proteome</keyword>
<gene>
    <name evidence="1" type="ORF">LI90_3635</name>
</gene>
<name>A0A132MZ16_9ACTN</name>
<evidence type="ECO:0000313" key="1">
    <source>
        <dbReference type="EMBL" id="KWX02592.1"/>
    </source>
</evidence>